<dbReference type="EMBL" id="FNWL01000001">
    <property type="protein sequence ID" value="SEH12413.1"/>
    <property type="molecule type" value="Genomic_DNA"/>
</dbReference>
<organism evidence="3 4">
    <name type="scientific">Natronorubrum sediminis</name>
    <dbReference type="NCBI Taxonomy" id="640943"/>
    <lineage>
        <taxon>Archaea</taxon>
        <taxon>Methanobacteriati</taxon>
        <taxon>Methanobacteriota</taxon>
        <taxon>Stenosarchaea group</taxon>
        <taxon>Halobacteria</taxon>
        <taxon>Halobacteriales</taxon>
        <taxon>Natrialbaceae</taxon>
        <taxon>Natronorubrum</taxon>
    </lineage>
</organism>
<proteinExistence type="predicted"/>
<sequence>MGNIPGPISASDSVVRSVFGIVLEAQTYKNVVYLLLAFPLGFVYAMFVWFGFIFGLVLSVVVVGFGILLATVFGTRLLARFERWLANALLSLELRAPSDRPQSGGLWETTKGMVDAPSTWRNLGFVTLKFWFGFVGFLLVAFLVSSIELLFTPLRYPTAVEFGTVNDQPVVWTIETLPEALVAVPVGVLATLVLLHVSNGVAYVAKRKAIALLGPVASSEEPDNGSEEPHESAH</sequence>
<evidence type="ECO:0000259" key="2">
    <source>
        <dbReference type="Pfam" id="PF13796"/>
    </source>
</evidence>
<feature type="transmembrane region" description="Helical" evidence="1">
    <location>
        <begin position="180"/>
        <end position="205"/>
    </location>
</feature>
<gene>
    <name evidence="3" type="ORF">SAMN04487967_0796</name>
</gene>
<evidence type="ECO:0000313" key="4">
    <source>
        <dbReference type="Proteomes" id="UP000199112"/>
    </source>
</evidence>
<keyword evidence="1" id="KW-0472">Membrane</keyword>
<feature type="domain" description="Putative sensor" evidence="2">
    <location>
        <begin position="33"/>
        <end position="213"/>
    </location>
</feature>
<dbReference type="RefSeq" id="WP_090505356.1">
    <property type="nucleotide sequence ID" value="NZ_FNWL01000001.1"/>
</dbReference>
<dbReference type="Pfam" id="PF13796">
    <property type="entry name" value="Sensor"/>
    <property type="match status" value="1"/>
</dbReference>
<evidence type="ECO:0000313" key="3">
    <source>
        <dbReference type="EMBL" id="SEH12413.1"/>
    </source>
</evidence>
<feature type="transmembrane region" description="Helical" evidence="1">
    <location>
        <begin position="31"/>
        <end position="50"/>
    </location>
</feature>
<reference evidence="4" key="1">
    <citation type="submission" date="2016-10" db="EMBL/GenBank/DDBJ databases">
        <authorList>
            <person name="Varghese N."/>
            <person name="Submissions S."/>
        </authorList>
    </citation>
    <scope>NUCLEOTIDE SEQUENCE [LARGE SCALE GENOMIC DNA]</scope>
    <source>
        <strain evidence="4">CGMCC 1.8981</strain>
    </source>
</reference>
<dbReference type="AlphaFoldDB" id="A0A1H6FRC0"/>
<keyword evidence="1" id="KW-1133">Transmembrane helix</keyword>
<dbReference type="InterPro" id="IPR025828">
    <property type="entry name" value="Put_sensor_dom"/>
</dbReference>
<evidence type="ECO:0000256" key="1">
    <source>
        <dbReference type="SAM" id="Phobius"/>
    </source>
</evidence>
<keyword evidence="4" id="KW-1185">Reference proteome</keyword>
<accession>A0A1H6FRC0</accession>
<dbReference type="Proteomes" id="UP000199112">
    <property type="component" value="Unassembled WGS sequence"/>
</dbReference>
<keyword evidence="1" id="KW-0812">Transmembrane</keyword>
<name>A0A1H6FRC0_9EURY</name>
<protein>
    <submittedName>
        <fullName evidence="3">Putative sensor</fullName>
    </submittedName>
</protein>
<feature type="transmembrane region" description="Helical" evidence="1">
    <location>
        <begin position="130"/>
        <end position="151"/>
    </location>
</feature>
<dbReference type="OrthoDB" id="253413at2157"/>
<feature type="transmembrane region" description="Helical" evidence="1">
    <location>
        <begin position="56"/>
        <end position="79"/>
    </location>
</feature>